<dbReference type="CDD" id="cd02440">
    <property type="entry name" value="AdoMet_MTases"/>
    <property type="match status" value="1"/>
</dbReference>
<dbReference type="InterPro" id="IPR002792">
    <property type="entry name" value="TRAM_dom"/>
</dbReference>
<dbReference type="PROSITE" id="PS50926">
    <property type="entry name" value="TRAM"/>
    <property type="match status" value="1"/>
</dbReference>
<feature type="binding site" evidence="4">
    <location>
        <position position="283"/>
    </location>
    <ligand>
        <name>S-adenosyl-L-methionine</name>
        <dbReference type="ChEBI" id="CHEBI:59789"/>
    </ligand>
</feature>
<evidence type="ECO:0000313" key="8">
    <source>
        <dbReference type="Proteomes" id="UP000235598"/>
    </source>
</evidence>
<comment type="caution">
    <text evidence="7">The sequence shown here is derived from an EMBL/GenBank/DDBJ whole genome shotgun (WGS) entry which is preliminary data.</text>
</comment>
<evidence type="ECO:0000256" key="2">
    <source>
        <dbReference type="ARBA" id="ARBA00022679"/>
    </source>
</evidence>
<dbReference type="PROSITE" id="PS01230">
    <property type="entry name" value="TRMA_1"/>
    <property type="match status" value="1"/>
</dbReference>
<evidence type="ECO:0000256" key="5">
    <source>
        <dbReference type="PROSITE-ProRule" id="PRU10015"/>
    </source>
</evidence>
<feature type="binding site" evidence="4">
    <location>
        <position position="347"/>
    </location>
    <ligand>
        <name>S-adenosyl-L-methionine</name>
        <dbReference type="ChEBI" id="CHEBI:59789"/>
    </ligand>
</feature>
<proteinExistence type="inferred from homology"/>
<dbReference type="PANTHER" id="PTHR11061">
    <property type="entry name" value="RNA M5U METHYLTRANSFERASE"/>
    <property type="match status" value="1"/>
</dbReference>
<evidence type="ECO:0000259" key="6">
    <source>
        <dbReference type="PROSITE" id="PS50926"/>
    </source>
</evidence>
<dbReference type="Proteomes" id="UP000235598">
    <property type="component" value="Unassembled WGS sequence"/>
</dbReference>
<dbReference type="PANTHER" id="PTHR11061:SF30">
    <property type="entry name" value="TRNA (URACIL(54)-C(5))-METHYLTRANSFERASE"/>
    <property type="match status" value="1"/>
</dbReference>
<dbReference type="RefSeq" id="WP_102238218.1">
    <property type="nucleotide sequence ID" value="NZ_PNHK01000001.1"/>
</dbReference>
<feature type="active site" description="Nucleophile" evidence="4">
    <location>
        <position position="374"/>
    </location>
</feature>
<comment type="similarity">
    <text evidence="4">Belongs to the class I-like SAM-binding methyltransferase superfamily. RNA M5U methyltransferase family.</text>
</comment>
<keyword evidence="1 4" id="KW-0489">Methyltransferase</keyword>
<dbReference type="SUPFAM" id="SSF50249">
    <property type="entry name" value="Nucleic acid-binding proteins"/>
    <property type="match status" value="1"/>
</dbReference>
<gene>
    <name evidence="7" type="ORF">CJ199_04250</name>
</gene>
<dbReference type="Gene3D" id="2.40.50.1070">
    <property type="match status" value="1"/>
</dbReference>
<dbReference type="OrthoDB" id="9804590at2"/>
<keyword evidence="2 4" id="KW-0808">Transferase</keyword>
<reference evidence="7 8" key="1">
    <citation type="submission" date="2017-09" db="EMBL/GenBank/DDBJ databases">
        <title>Bacterial strain isolated from the female urinary microbiota.</title>
        <authorList>
            <person name="Thomas-White K."/>
            <person name="Kumar N."/>
            <person name="Forster S."/>
            <person name="Putonti C."/>
            <person name="Lawley T."/>
            <person name="Wolfe A.J."/>
        </authorList>
    </citation>
    <scope>NUCLEOTIDE SEQUENCE [LARGE SCALE GENOMIC DNA]</scope>
    <source>
        <strain evidence="7 8">UMB1301</strain>
    </source>
</reference>
<dbReference type="GO" id="GO:0070475">
    <property type="term" value="P:rRNA base methylation"/>
    <property type="evidence" value="ECO:0007669"/>
    <property type="project" value="TreeGrafter"/>
</dbReference>
<name>A0A2N6VR42_9MICO</name>
<evidence type="ECO:0000256" key="4">
    <source>
        <dbReference type="PROSITE-ProRule" id="PRU01024"/>
    </source>
</evidence>
<sequence>MNHVELTVDAPAAGGESVARTEDGVIFVSGAIPGERVRVEITQTKKSFSRGRVVEVCEPSPHRVPDRRIAWGCPDVGGVEYAHVTVEHSRELKRLAALDQFSRIGKFDRDLMDRFERNFRVMPPHHDEEEWRTRVQLAVTGGQIGMYRAGSHDIVPVTHVPLAVPAINDLNLHQIDLTGAERVEIAVGDTGGAVTVVGREEVAHKLAEVVPPEWSLMSRAAGRRNRSAGRTTLIAGAGRVSHTVRGVTFDLDAEGFWQVHPDAADILSRGVVERVRGDVVDLFCGAGLLAIMVARETGARVWGVEGSSLAIASARANAQRAGVEATFDVSRVEKLGALTDADTVVVDPPRAGLDPAVIRLIASSTCKRVVYVSCDGATFCRDAQRLQNSGFECRDIQAFDLFPLTAHVEFIGSFDRV</sequence>
<dbReference type="AlphaFoldDB" id="A0A2N6VR42"/>
<evidence type="ECO:0000256" key="3">
    <source>
        <dbReference type="ARBA" id="ARBA00022691"/>
    </source>
</evidence>
<feature type="binding site" evidence="4">
    <location>
        <position position="258"/>
    </location>
    <ligand>
        <name>S-adenosyl-L-methionine</name>
        <dbReference type="ChEBI" id="CHEBI:59789"/>
    </ligand>
</feature>
<dbReference type="Gene3D" id="2.40.50.140">
    <property type="entry name" value="Nucleic acid-binding proteins"/>
    <property type="match status" value="1"/>
</dbReference>
<dbReference type="PROSITE" id="PS51687">
    <property type="entry name" value="SAM_MT_RNA_M5U"/>
    <property type="match status" value="1"/>
</dbReference>
<evidence type="ECO:0000256" key="1">
    <source>
        <dbReference type="ARBA" id="ARBA00022603"/>
    </source>
</evidence>
<dbReference type="InterPro" id="IPR030390">
    <property type="entry name" value="MeTrfase_TrmA_AS"/>
</dbReference>
<feature type="binding site" evidence="4">
    <location>
        <position position="305"/>
    </location>
    <ligand>
        <name>S-adenosyl-L-methionine</name>
        <dbReference type="ChEBI" id="CHEBI:59789"/>
    </ligand>
</feature>
<dbReference type="Pfam" id="PF05958">
    <property type="entry name" value="tRNA_U5-meth_tr"/>
    <property type="match status" value="1"/>
</dbReference>
<evidence type="ECO:0000313" key="7">
    <source>
        <dbReference type="EMBL" id="PMD06576.1"/>
    </source>
</evidence>
<dbReference type="InterPro" id="IPR029063">
    <property type="entry name" value="SAM-dependent_MTases_sf"/>
</dbReference>
<organism evidence="7 8">
    <name type="scientific">Brevibacterium paucivorans</name>
    <dbReference type="NCBI Taxonomy" id="170994"/>
    <lineage>
        <taxon>Bacteria</taxon>
        <taxon>Bacillati</taxon>
        <taxon>Actinomycetota</taxon>
        <taxon>Actinomycetes</taxon>
        <taxon>Micrococcales</taxon>
        <taxon>Brevibacteriaceae</taxon>
        <taxon>Brevibacterium</taxon>
    </lineage>
</organism>
<dbReference type="SUPFAM" id="SSF53335">
    <property type="entry name" value="S-adenosyl-L-methionine-dependent methyltransferases"/>
    <property type="match status" value="1"/>
</dbReference>
<protein>
    <submittedName>
        <fullName evidence="7">Class I SAM-dependent RNA methyltransferase</fullName>
    </submittedName>
</protein>
<keyword evidence="3 4" id="KW-0949">S-adenosyl-L-methionine</keyword>
<dbReference type="GO" id="GO:0070041">
    <property type="term" value="F:rRNA (uridine-C5-)-methyltransferase activity"/>
    <property type="evidence" value="ECO:0007669"/>
    <property type="project" value="TreeGrafter"/>
</dbReference>
<accession>A0A2N6VR42</accession>
<feature type="active site" evidence="5">
    <location>
        <position position="374"/>
    </location>
</feature>
<feature type="domain" description="TRAM" evidence="6">
    <location>
        <begin position="1"/>
        <end position="55"/>
    </location>
</feature>
<dbReference type="EMBL" id="PNHK01000001">
    <property type="protein sequence ID" value="PMD06576.1"/>
    <property type="molecule type" value="Genomic_DNA"/>
</dbReference>
<dbReference type="Gene3D" id="3.40.50.150">
    <property type="entry name" value="Vaccinia Virus protein VP39"/>
    <property type="match status" value="1"/>
</dbReference>
<dbReference type="InterPro" id="IPR012340">
    <property type="entry name" value="NA-bd_OB-fold"/>
</dbReference>
<dbReference type="InterPro" id="IPR010280">
    <property type="entry name" value="U5_MeTrfase_fam"/>
</dbReference>
<dbReference type="Pfam" id="PF01938">
    <property type="entry name" value="TRAM"/>
    <property type="match status" value="1"/>
</dbReference>